<feature type="compositionally biased region" description="Low complexity" evidence="2">
    <location>
        <begin position="153"/>
        <end position="170"/>
    </location>
</feature>
<feature type="coiled-coil region" evidence="1">
    <location>
        <begin position="941"/>
        <end position="973"/>
    </location>
</feature>
<organism evidence="3 4">
    <name type="scientific">Parastrongyloides trichosuri</name>
    <name type="common">Possum-specific nematode worm</name>
    <dbReference type="NCBI Taxonomy" id="131310"/>
    <lineage>
        <taxon>Eukaryota</taxon>
        <taxon>Metazoa</taxon>
        <taxon>Ecdysozoa</taxon>
        <taxon>Nematoda</taxon>
        <taxon>Chromadorea</taxon>
        <taxon>Rhabditida</taxon>
        <taxon>Tylenchina</taxon>
        <taxon>Panagrolaimomorpha</taxon>
        <taxon>Strongyloidoidea</taxon>
        <taxon>Strongyloididae</taxon>
        <taxon>Parastrongyloides</taxon>
    </lineage>
</organism>
<keyword evidence="3" id="KW-1185">Reference proteome</keyword>
<accession>A0A0N5A5E1</accession>
<feature type="region of interest" description="Disordered" evidence="2">
    <location>
        <begin position="1133"/>
        <end position="1157"/>
    </location>
</feature>
<feature type="compositionally biased region" description="Polar residues" evidence="2">
    <location>
        <begin position="113"/>
        <end position="138"/>
    </location>
</feature>
<feature type="compositionally biased region" description="Acidic residues" evidence="2">
    <location>
        <begin position="529"/>
        <end position="559"/>
    </location>
</feature>
<evidence type="ECO:0000313" key="4">
    <source>
        <dbReference type="WBParaSite" id="PTRK_0001692400.1"/>
    </source>
</evidence>
<keyword evidence="1" id="KW-0175">Coiled coil</keyword>
<evidence type="ECO:0000313" key="3">
    <source>
        <dbReference type="Proteomes" id="UP000038045"/>
    </source>
</evidence>
<feature type="compositionally biased region" description="Polar residues" evidence="2">
    <location>
        <begin position="1"/>
        <end position="17"/>
    </location>
</feature>
<feature type="compositionally biased region" description="Basic and acidic residues" evidence="2">
    <location>
        <begin position="212"/>
        <end position="222"/>
    </location>
</feature>
<sequence length="1445" mass="166223">MSTYGRNSRFGSTNKYGSNSNLSIKMSSSTYLPSTPSRSIRTSRSSSYDPYADNRNDRASSVTSSHSSSFYKNPYTSSSYNSSTTSKYTPSYTSTPLSSSSRYASGSVERVSNIPTYTQTQKRFSTNDNNSQMSTSYSFGERNKYSKPPSGRTTNYTPSTYTSSKSNTNYQPVKSSSYADLKNKLKSYTQSPSSGYSSYQTTRSRTPSISSYRDRSKERNHDYNSMPCFNNKDYNNDKKNDKVNEEYEKVCKRYSNNEEEINNNKIVQLPSLPTSPSYNLEIVGKIINNMETEMNYNNKIKKDNDMEILEPKIEPKKLSNPSSAIERMLLKNVIEECLEKKSNNIKNNKNEKISLIPVNRKSNISTNNSEKINDKNMLINNMKCEEKRDGNNKNQKICCKEEKDKNILIENNKLVNEDILNNQFINSDNKNIISKKMDSNCDASISTTIILPDIISNNSYNKRLLRQDRINEHLSLDKDGDDVGRKNINPPILLVTQPSLPSTPHSPNCSVNWSSCFETKIIPNRYEMENDEDNDEEYSDEFYSDEEITDESYDDEECSDSDQEYSIDLSETFTFALVSGTNDNKNITPKGDLYPTDGSSLHVRSTTPLSLTSYDSEFEFNLIEPSTSRNDSRGRVMRESMAKPPPIFTASVHYDGMPEWEGASDDSIDNTELVVSSLSIVRPNSSGNGVYLSADDYSTDDSYDGERFHDTVDVGCTLTLCDKIANKESDDDSDSYYDDDDEDEEYSYEDEEEYSYEEEYCEEYDPDASPYITDEEEIKEDEDDPVERLSVSPLPRFASPKPASDVDCESADELSSTFELPSHQLSQFIVENPGPIATAALQLEPTFTIPVDDKIDVHDHLPEMNAEYEEESSSFVLEDNFLIDNPELKVEPTFAKPISDNNNVFYDRVAPMRIDKAKTDFARKAIIQPNKLEKVVIKDEKIEMKEDIKIVKEEIKKEKKEEVKDEKKVTEQKTKIQDKSDIRKSCLNMNEIERKLAEEKKIENERKRTRGLGTVSTMMEKFKQTETEPITYKRSSLLIKRDEPRVKKPLPALIKPVMNDNFDKQLEELKEQMKSGKTKMESQFINTSKGLFNTSEDAKKKLEGEKIMNKDTERLLKAGEDCKKWKELRDAEAKKRLDEEEENKKRHKTKIQELQETKKKMEEEALKSLKAVEPKRTVRKIIKKPQEVTEEEIKSVKSIETKSNISIKKNDSTTVISPIKKTEVIGSKPTMKVEPTPTKTVNVDALDELMTSLAPPPVKKLLQTNQTQVKAPIKGKTQPLQQTKIEKIINEPEIIKEEPKPLFPSLSKVQNKIARAQENKKLPPNDINNPRNRYGQRRRTQELINIKEEPKEKKIRIHQCHRKNRFIKKPFDIDILLGWDKENTNFEKMESMFERENKNKINWNDDNYKKKRVPLLKVWISQLKDIDKLYKGSELRDIERTVNEY</sequence>
<proteinExistence type="predicted"/>
<dbReference type="STRING" id="131310.A0A0N5A5E1"/>
<evidence type="ECO:0000256" key="1">
    <source>
        <dbReference type="SAM" id="Coils"/>
    </source>
</evidence>
<feature type="compositionally biased region" description="Low complexity" evidence="2">
    <location>
        <begin position="60"/>
        <end position="101"/>
    </location>
</feature>
<feature type="compositionally biased region" description="Low complexity" evidence="2">
    <location>
        <begin position="18"/>
        <end position="47"/>
    </location>
</feature>
<evidence type="ECO:0000256" key="2">
    <source>
        <dbReference type="SAM" id="MobiDB-lite"/>
    </source>
</evidence>
<feature type="compositionally biased region" description="Acidic residues" evidence="2">
    <location>
        <begin position="729"/>
        <end position="756"/>
    </location>
</feature>
<feature type="region of interest" description="Disordered" evidence="2">
    <location>
        <begin position="187"/>
        <end position="239"/>
    </location>
</feature>
<feature type="region of interest" description="Disordered" evidence="2">
    <location>
        <begin position="1316"/>
        <end position="1335"/>
    </location>
</feature>
<feature type="region of interest" description="Disordered" evidence="2">
    <location>
        <begin position="1"/>
        <end position="174"/>
    </location>
</feature>
<reference evidence="4" key="1">
    <citation type="submission" date="2017-02" db="UniProtKB">
        <authorList>
            <consortium name="WormBaseParasite"/>
        </authorList>
    </citation>
    <scope>IDENTIFICATION</scope>
</reference>
<feature type="region of interest" description="Disordered" evidence="2">
    <location>
        <begin position="727"/>
        <end position="756"/>
    </location>
</feature>
<protein>
    <submittedName>
        <fullName evidence="4">SANT domain-containing protein</fullName>
    </submittedName>
</protein>
<feature type="region of interest" description="Disordered" evidence="2">
    <location>
        <begin position="526"/>
        <end position="559"/>
    </location>
</feature>
<name>A0A0N5A5E1_PARTI</name>
<dbReference type="WBParaSite" id="PTRK_0001692400.1">
    <property type="protein sequence ID" value="PTRK_0001692400.1"/>
    <property type="gene ID" value="PTRK_0001692400"/>
</dbReference>
<feature type="compositionally biased region" description="Low complexity" evidence="2">
    <location>
        <begin position="187"/>
        <end position="202"/>
    </location>
</feature>
<dbReference type="Proteomes" id="UP000038045">
    <property type="component" value="Unplaced"/>
</dbReference>